<evidence type="ECO:0000313" key="2">
    <source>
        <dbReference type="EMBL" id="KAJ5390109.1"/>
    </source>
</evidence>
<keyword evidence="3" id="KW-1185">Reference proteome</keyword>
<proteinExistence type="predicted"/>
<reference evidence="2" key="2">
    <citation type="journal article" date="2023" name="IMA Fungus">
        <title>Comparative genomic study of the Penicillium genus elucidates a diverse pangenome and 15 lateral gene transfer events.</title>
        <authorList>
            <person name="Petersen C."/>
            <person name="Sorensen T."/>
            <person name="Nielsen M.R."/>
            <person name="Sondergaard T.E."/>
            <person name="Sorensen J.L."/>
            <person name="Fitzpatrick D.A."/>
            <person name="Frisvad J.C."/>
            <person name="Nielsen K.L."/>
        </authorList>
    </citation>
    <scope>NUCLEOTIDE SEQUENCE</scope>
    <source>
        <strain evidence="2">IBT 29864</strain>
    </source>
</reference>
<protein>
    <submittedName>
        <fullName evidence="2">Glucan 1-3-beta-glucosidase</fullName>
    </submittedName>
</protein>
<dbReference type="SUPFAM" id="SSF55486">
    <property type="entry name" value="Metalloproteases ('zincins'), catalytic domain"/>
    <property type="match status" value="1"/>
</dbReference>
<feature type="compositionally biased region" description="Acidic residues" evidence="1">
    <location>
        <begin position="196"/>
        <end position="209"/>
    </location>
</feature>
<feature type="region of interest" description="Disordered" evidence="1">
    <location>
        <begin position="187"/>
        <end position="214"/>
    </location>
</feature>
<dbReference type="InterPro" id="IPR024079">
    <property type="entry name" value="MetalloPept_cat_dom_sf"/>
</dbReference>
<dbReference type="OrthoDB" id="1896086at2759"/>
<dbReference type="EMBL" id="JAPZBS010000001">
    <property type="protein sequence ID" value="KAJ5390109.1"/>
    <property type="molecule type" value="Genomic_DNA"/>
</dbReference>
<dbReference type="GO" id="GO:0008237">
    <property type="term" value="F:metallopeptidase activity"/>
    <property type="evidence" value="ECO:0007669"/>
    <property type="project" value="InterPro"/>
</dbReference>
<dbReference type="Gene3D" id="3.40.390.10">
    <property type="entry name" value="Collagenase (Catalytic Domain)"/>
    <property type="match status" value="1"/>
</dbReference>
<dbReference type="RefSeq" id="XP_056560837.1">
    <property type="nucleotide sequence ID" value="XM_056694108.1"/>
</dbReference>
<name>A0A9X0B6L6_9EURO</name>
<evidence type="ECO:0000313" key="3">
    <source>
        <dbReference type="Proteomes" id="UP001147782"/>
    </source>
</evidence>
<dbReference type="GeneID" id="81433285"/>
<reference evidence="2" key="1">
    <citation type="submission" date="2022-11" db="EMBL/GenBank/DDBJ databases">
        <authorList>
            <person name="Petersen C."/>
        </authorList>
    </citation>
    <scope>NUCLEOTIDE SEQUENCE</scope>
    <source>
        <strain evidence="2">IBT 29864</strain>
    </source>
</reference>
<sequence length="287" mass="32507">MSTDKIHKSCSADQVKRINRALNDVDELIEATFPVTGSNDVFIKYFGTGWTVGEQYDILTSFYLLDNYQAARDLLQGKTSDPKVWLTCEDVEGTCKTAGVMAYVTRQLPLQMVFCPDYFGWKHLKDVAKGKPTTDLWELRTCEHFLLHEMFHVYPATYYTAFNTRDFFHDRPTDHHTTEAYFKQKWKNTFPRDEPEPSGDPEDTPDNDDAVTTPDQVCEAQGAPIQDDCSAFLLDIPDSADPIDPTKAGGCYTRDGTSYKWCDLYTAYSCQVSVGWDTSENGGTNPL</sequence>
<dbReference type="Proteomes" id="UP001147782">
    <property type="component" value="Unassembled WGS sequence"/>
</dbReference>
<evidence type="ECO:0000256" key="1">
    <source>
        <dbReference type="SAM" id="MobiDB-lite"/>
    </source>
</evidence>
<dbReference type="AlphaFoldDB" id="A0A9X0B6L6"/>
<comment type="caution">
    <text evidence="2">The sequence shown here is derived from an EMBL/GenBank/DDBJ whole genome shotgun (WGS) entry which is preliminary data.</text>
</comment>
<gene>
    <name evidence="2" type="ORF">N7496_001177</name>
</gene>
<accession>A0A9X0B6L6</accession>
<organism evidence="2 3">
    <name type="scientific">Penicillium cataractarum</name>
    <dbReference type="NCBI Taxonomy" id="2100454"/>
    <lineage>
        <taxon>Eukaryota</taxon>
        <taxon>Fungi</taxon>
        <taxon>Dikarya</taxon>
        <taxon>Ascomycota</taxon>
        <taxon>Pezizomycotina</taxon>
        <taxon>Eurotiomycetes</taxon>
        <taxon>Eurotiomycetidae</taxon>
        <taxon>Eurotiales</taxon>
        <taxon>Aspergillaceae</taxon>
        <taxon>Penicillium</taxon>
    </lineage>
</organism>